<feature type="domain" description="Membrane iron-sulfur containing protein FtrD-like" evidence="1">
    <location>
        <begin position="49"/>
        <end position="152"/>
    </location>
</feature>
<gene>
    <name evidence="2" type="ORF">NBG4_220003</name>
</gene>
<keyword evidence="3" id="KW-1185">Reference proteome</keyword>
<proteinExistence type="predicted"/>
<reference evidence="3" key="1">
    <citation type="submission" date="2018-03" db="EMBL/GenBank/DDBJ databases">
        <authorList>
            <person name="Zecchin S."/>
        </authorList>
    </citation>
    <scope>NUCLEOTIDE SEQUENCE [LARGE SCALE GENOMIC DNA]</scope>
</reference>
<sequence length="152" mass="17216">MNRSTCQLLWLFSSVLLILFISGGCGKQPALHQIVTPKDGAIRIPVGEVHDGKVHFYTYKKSGKRINFLVRTDGNDNMSACFDACFTCYKHKRGYKQEGTDLVCNECGMRFRLAHEHWDNSQGCSPISIKSRIENKELVIMAGDLEKGQRLF</sequence>
<accession>A0A2U3QG95</accession>
<protein>
    <recommendedName>
        <fullName evidence="1">Membrane iron-sulfur containing protein FtrD-like domain-containing protein</fullName>
    </recommendedName>
</protein>
<dbReference type="PROSITE" id="PS51257">
    <property type="entry name" value="PROKAR_LIPOPROTEIN"/>
    <property type="match status" value="1"/>
</dbReference>
<dbReference type="AlphaFoldDB" id="A0A2U3QG95"/>
<evidence type="ECO:0000313" key="2">
    <source>
        <dbReference type="EMBL" id="SPQ00370.1"/>
    </source>
</evidence>
<evidence type="ECO:0000313" key="3">
    <source>
        <dbReference type="Proteomes" id="UP000245125"/>
    </source>
</evidence>
<dbReference type="Pfam" id="PF10080">
    <property type="entry name" value="FtrD-like"/>
    <property type="match status" value="1"/>
</dbReference>
<evidence type="ECO:0000259" key="1">
    <source>
        <dbReference type="Pfam" id="PF10080"/>
    </source>
</evidence>
<organism evidence="2 3">
    <name type="scientific">Candidatus Sulfobium mesophilum</name>
    <dbReference type="NCBI Taxonomy" id="2016548"/>
    <lineage>
        <taxon>Bacteria</taxon>
        <taxon>Pseudomonadati</taxon>
        <taxon>Nitrospirota</taxon>
        <taxon>Nitrospiria</taxon>
        <taxon>Nitrospirales</taxon>
        <taxon>Nitrospiraceae</taxon>
        <taxon>Candidatus Sulfobium</taxon>
    </lineage>
</organism>
<dbReference type="EMBL" id="OUUY01000067">
    <property type="protein sequence ID" value="SPQ00370.1"/>
    <property type="molecule type" value="Genomic_DNA"/>
</dbReference>
<dbReference type="Proteomes" id="UP000245125">
    <property type="component" value="Unassembled WGS sequence"/>
</dbReference>
<dbReference type="InterPro" id="IPR018758">
    <property type="entry name" value="FtrD-like"/>
</dbReference>
<name>A0A2U3QG95_9BACT</name>